<protein>
    <submittedName>
        <fullName evidence="2">Uncharacterized protein</fullName>
    </submittedName>
</protein>
<dbReference type="EMBL" id="ASWJ01000011">
    <property type="protein sequence ID" value="EOW79901.1"/>
    <property type="molecule type" value="Genomic_DNA"/>
</dbReference>
<dbReference type="PATRIC" id="fig|1121865.3.peg.1991"/>
<evidence type="ECO:0000313" key="3">
    <source>
        <dbReference type="Proteomes" id="UP000014113"/>
    </source>
</evidence>
<gene>
    <name evidence="2" type="ORF">I568_02252</name>
</gene>
<dbReference type="AlphaFoldDB" id="S0KJ02"/>
<evidence type="ECO:0000313" key="2">
    <source>
        <dbReference type="EMBL" id="EOW79901.1"/>
    </source>
</evidence>
<accession>S0KJ02</accession>
<evidence type="ECO:0000256" key="1">
    <source>
        <dbReference type="SAM" id="Phobius"/>
    </source>
</evidence>
<feature type="transmembrane region" description="Helical" evidence="1">
    <location>
        <begin position="7"/>
        <end position="27"/>
    </location>
</feature>
<keyword evidence="1" id="KW-1133">Transmembrane helix</keyword>
<sequence length="64" mass="7717">MKREVLISFLTILLFELMVTAGIYNSIQVKSRWFVLVMILLLVICTLLQWFRIVRFINKNENKR</sequence>
<organism evidence="2 3">
    <name type="scientific">Enterococcus columbae DSM 7374 = ATCC 51263</name>
    <dbReference type="NCBI Taxonomy" id="1121865"/>
    <lineage>
        <taxon>Bacteria</taxon>
        <taxon>Bacillati</taxon>
        <taxon>Bacillota</taxon>
        <taxon>Bacilli</taxon>
        <taxon>Lactobacillales</taxon>
        <taxon>Enterococcaceae</taxon>
        <taxon>Enterococcus</taxon>
    </lineage>
</organism>
<proteinExistence type="predicted"/>
<reference evidence="2 3" key="1">
    <citation type="submission" date="2013-03" db="EMBL/GenBank/DDBJ databases">
        <title>The Genome Sequence of Enterococcus columbae ATCC_51263 (PacBio/Illumina hybrid assembly).</title>
        <authorList>
            <consortium name="The Broad Institute Genomics Platform"/>
            <consortium name="The Broad Institute Genome Sequencing Center for Infectious Disease"/>
            <person name="Earl A."/>
            <person name="Russ C."/>
            <person name="Gilmore M."/>
            <person name="Surin D."/>
            <person name="Walker B."/>
            <person name="Young S."/>
            <person name="Zeng Q."/>
            <person name="Gargeya S."/>
            <person name="Fitzgerald M."/>
            <person name="Haas B."/>
            <person name="Abouelleil A."/>
            <person name="Allen A.W."/>
            <person name="Alvarado L."/>
            <person name="Arachchi H.M."/>
            <person name="Berlin A.M."/>
            <person name="Chapman S.B."/>
            <person name="Gainer-Dewar J."/>
            <person name="Goldberg J."/>
            <person name="Griggs A."/>
            <person name="Gujja S."/>
            <person name="Hansen M."/>
            <person name="Howarth C."/>
            <person name="Imamovic A."/>
            <person name="Ireland A."/>
            <person name="Larimer J."/>
            <person name="McCowan C."/>
            <person name="Murphy C."/>
            <person name="Pearson M."/>
            <person name="Poon T.W."/>
            <person name="Priest M."/>
            <person name="Roberts A."/>
            <person name="Saif S."/>
            <person name="Shea T."/>
            <person name="Sisk P."/>
            <person name="Sykes S."/>
            <person name="Wortman J."/>
            <person name="Nusbaum C."/>
            <person name="Birren B."/>
        </authorList>
    </citation>
    <scope>NUCLEOTIDE SEQUENCE [LARGE SCALE GENOMIC DNA]</scope>
    <source>
        <strain evidence="2 3">ATCC 51263</strain>
    </source>
</reference>
<keyword evidence="1" id="KW-0472">Membrane</keyword>
<dbReference type="Proteomes" id="UP000014113">
    <property type="component" value="Unassembled WGS sequence"/>
</dbReference>
<name>S0KJ02_9ENTE</name>
<keyword evidence="3" id="KW-1185">Reference proteome</keyword>
<feature type="transmembrane region" description="Helical" evidence="1">
    <location>
        <begin position="33"/>
        <end position="54"/>
    </location>
</feature>
<comment type="caution">
    <text evidence="2">The sequence shown here is derived from an EMBL/GenBank/DDBJ whole genome shotgun (WGS) entry which is preliminary data.</text>
</comment>
<keyword evidence="1" id="KW-0812">Transmembrane</keyword>
<dbReference type="RefSeq" id="WP_016184149.1">
    <property type="nucleotide sequence ID" value="NZ_JXKI01000010.1"/>
</dbReference>